<gene>
    <name evidence="2" type="primary">cymR_48</name>
    <name evidence="2" type="ORF">SDC9_202285</name>
</gene>
<reference evidence="2" key="1">
    <citation type="submission" date="2019-08" db="EMBL/GenBank/DDBJ databases">
        <authorList>
            <person name="Kucharzyk K."/>
            <person name="Murdoch R.W."/>
            <person name="Higgins S."/>
            <person name="Loffler F."/>
        </authorList>
    </citation>
    <scope>NUCLEOTIDE SEQUENCE</scope>
</reference>
<accession>A0A645J292</accession>
<evidence type="ECO:0000313" key="2">
    <source>
        <dbReference type="EMBL" id="MPN54614.1"/>
    </source>
</evidence>
<dbReference type="EMBL" id="VSSQ01123025">
    <property type="protein sequence ID" value="MPN54614.1"/>
    <property type="molecule type" value="Genomic_DNA"/>
</dbReference>
<evidence type="ECO:0000256" key="1">
    <source>
        <dbReference type="ARBA" id="ARBA00023125"/>
    </source>
</evidence>
<dbReference type="InterPro" id="IPR036390">
    <property type="entry name" value="WH_DNA-bd_sf"/>
</dbReference>
<keyword evidence="1" id="KW-0238">DNA-binding</keyword>
<dbReference type="PROSITE" id="PS01332">
    <property type="entry name" value="HTH_RRF2_1"/>
    <property type="match status" value="1"/>
</dbReference>
<dbReference type="PANTHER" id="PTHR33221">
    <property type="entry name" value="WINGED HELIX-TURN-HELIX TRANSCRIPTIONAL REGULATOR, RRF2 FAMILY"/>
    <property type="match status" value="1"/>
</dbReference>
<organism evidence="2">
    <name type="scientific">bioreactor metagenome</name>
    <dbReference type="NCBI Taxonomy" id="1076179"/>
    <lineage>
        <taxon>unclassified sequences</taxon>
        <taxon>metagenomes</taxon>
        <taxon>ecological metagenomes</taxon>
    </lineage>
</organism>
<proteinExistence type="predicted"/>
<dbReference type="Gene3D" id="1.10.10.10">
    <property type="entry name" value="Winged helix-like DNA-binding domain superfamily/Winged helix DNA-binding domain"/>
    <property type="match status" value="1"/>
</dbReference>
<dbReference type="NCBIfam" id="TIGR00738">
    <property type="entry name" value="rrf2_super"/>
    <property type="match status" value="1"/>
</dbReference>
<dbReference type="PROSITE" id="PS51197">
    <property type="entry name" value="HTH_RRF2_2"/>
    <property type="match status" value="1"/>
</dbReference>
<dbReference type="InterPro" id="IPR030489">
    <property type="entry name" value="TR_Rrf2-type_CS"/>
</dbReference>
<dbReference type="GO" id="GO:0003677">
    <property type="term" value="F:DNA binding"/>
    <property type="evidence" value="ECO:0007669"/>
    <property type="project" value="UniProtKB-KW"/>
</dbReference>
<dbReference type="SUPFAM" id="SSF46785">
    <property type="entry name" value="Winged helix' DNA-binding domain"/>
    <property type="match status" value="1"/>
</dbReference>
<dbReference type="AlphaFoldDB" id="A0A645J292"/>
<protein>
    <submittedName>
        <fullName evidence="2">HTH-type transcriptional regulator CymR</fullName>
    </submittedName>
</protein>
<comment type="caution">
    <text evidence="2">The sequence shown here is derived from an EMBL/GenBank/DDBJ whole genome shotgun (WGS) entry which is preliminary data.</text>
</comment>
<dbReference type="Pfam" id="PF02082">
    <property type="entry name" value="Rrf2"/>
    <property type="match status" value="1"/>
</dbReference>
<dbReference type="InterPro" id="IPR036388">
    <property type="entry name" value="WH-like_DNA-bd_sf"/>
</dbReference>
<dbReference type="GO" id="GO:0003700">
    <property type="term" value="F:DNA-binding transcription factor activity"/>
    <property type="evidence" value="ECO:0007669"/>
    <property type="project" value="TreeGrafter"/>
</dbReference>
<dbReference type="GO" id="GO:0005829">
    <property type="term" value="C:cytosol"/>
    <property type="evidence" value="ECO:0007669"/>
    <property type="project" value="TreeGrafter"/>
</dbReference>
<dbReference type="InterPro" id="IPR000944">
    <property type="entry name" value="Tscrpt_reg_Rrf2"/>
</dbReference>
<name>A0A645J292_9ZZZZ</name>
<sequence length="157" mass="17404">MVRIMAISQKCQYALRAIYELALHQDEGPCKIGAIAEAQSIPVRFLENILNSLKGAGLVDSARGKDGGYYLLKHAGEITVGEVIRFVQGPLGPVECTTRVDDDCDFYNDCVFRPLWDKARAALESVYDGTTFQDLIDQSANVCRVPQCSCNRKKDKI</sequence>
<dbReference type="PANTHER" id="PTHR33221:SF5">
    <property type="entry name" value="HTH-TYPE TRANSCRIPTIONAL REGULATOR ISCR"/>
    <property type="match status" value="1"/>
</dbReference>